<dbReference type="InterPro" id="IPR036291">
    <property type="entry name" value="NAD(P)-bd_dom_sf"/>
</dbReference>
<dbReference type="Pfam" id="PF14748">
    <property type="entry name" value="P5CR_dimer"/>
    <property type="match status" value="1"/>
</dbReference>
<evidence type="ECO:0000259" key="3">
    <source>
        <dbReference type="Pfam" id="PF03807"/>
    </source>
</evidence>
<dbReference type="EMBL" id="JACCAS010000002">
    <property type="protein sequence ID" value="NYH25060.1"/>
    <property type="molecule type" value="Genomic_DNA"/>
</dbReference>
<evidence type="ECO:0000313" key="5">
    <source>
        <dbReference type="EMBL" id="NYH25060.1"/>
    </source>
</evidence>
<dbReference type="PANTHER" id="PTHR11645:SF13">
    <property type="entry name" value="PYRROLINE-5-CARBOXYLATE REDUCTASE CATALYTIC N-TERMINAL DOMAIN-CONTAINING PROTEIN"/>
    <property type="match status" value="1"/>
</dbReference>
<dbReference type="Gene3D" id="1.10.3730.10">
    <property type="entry name" value="ProC C-terminal domain-like"/>
    <property type="match status" value="1"/>
</dbReference>
<name>A0A7Y9WQ17_9BURK</name>
<dbReference type="InterPro" id="IPR028939">
    <property type="entry name" value="P5C_Rdtase_cat_N"/>
</dbReference>
<comment type="caution">
    <text evidence="5">The sequence shown here is derived from an EMBL/GenBank/DDBJ whole genome shotgun (WGS) entry which is preliminary data.</text>
</comment>
<keyword evidence="2" id="KW-0521">NADP</keyword>
<dbReference type="EC" id="1.5.1.2" evidence="5"/>
<evidence type="ECO:0000256" key="1">
    <source>
        <dbReference type="ARBA" id="ARBA00005525"/>
    </source>
</evidence>
<dbReference type="GO" id="GO:0055129">
    <property type="term" value="P:L-proline biosynthetic process"/>
    <property type="evidence" value="ECO:0007669"/>
    <property type="project" value="TreeGrafter"/>
</dbReference>
<feature type="binding site" evidence="2">
    <location>
        <position position="55"/>
    </location>
    <ligand>
        <name>NADPH</name>
        <dbReference type="ChEBI" id="CHEBI:57783"/>
    </ligand>
</feature>
<evidence type="ECO:0000259" key="4">
    <source>
        <dbReference type="Pfam" id="PF14748"/>
    </source>
</evidence>
<keyword evidence="5" id="KW-0560">Oxidoreductase</keyword>
<dbReference type="SUPFAM" id="SSF51735">
    <property type="entry name" value="NAD(P)-binding Rossmann-fold domains"/>
    <property type="match status" value="1"/>
</dbReference>
<dbReference type="AlphaFoldDB" id="A0A7Y9WQ17"/>
<dbReference type="GO" id="GO:0004735">
    <property type="term" value="F:pyrroline-5-carboxylate reductase activity"/>
    <property type="evidence" value="ECO:0007669"/>
    <property type="project" value="UniProtKB-EC"/>
</dbReference>
<dbReference type="NCBIfam" id="NF005063">
    <property type="entry name" value="PRK06476.1"/>
    <property type="match status" value="1"/>
</dbReference>
<protein>
    <submittedName>
        <fullName evidence="5">Pyrroline-5-carboxylate reductase</fullName>
        <ecNumber evidence="5">1.5.1.2</ecNumber>
    </submittedName>
</protein>
<accession>A0A7Y9WQ17</accession>
<dbReference type="PANTHER" id="PTHR11645">
    <property type="entry name" value="PYRROLINE-5-CARBOXYLATE REDUCTASE"/>
    <property type="match status" value="1"/>
</dbReference>
<proteinExistence type="inferred from homology"/>
<feature type="binding site" evidence="2">
    <location>
        <begin position="68"/>
        <end position="71"/>
    </location>
    <ligand>
        <name>NADP(+)</name>
        <dbReference type="ChEBI" id="CHEBI:58349"/>
    </ligand>
</feature>
<dbReference type="PIRSF" id="PIRSF000193">
    <property type="entry name" value="Pyrrol-5-carb_rd"/>
    <property type="match status" value="1"/>
</dbReference>
<evidence type="ECO:0000256" key="2">
    <source>
        <dbReference type="PIRSR" id="PIRSR000193-1"/>
    </source>
</evidence>
<evidence type="ECO:0000313" key="6">
    <source>
        <dbReference type="Proteomes" id="UP000540929"/>
    </source>
</evidence>
<feature type="domain" description="Pyrroline-5-carboxylate reductase catalytic N-terminal" evidence="3">
    <location>
        <begin position="2"/>
        <end position="95"/>
    </location>
</feature>
<organism evidence="5 6">
    <name type="scientific">Paraburkholderia bryophila</name>
    <dbReference type="NCBI Taxonomy" id="420952"/>
    <lineage>
        <taxon>Bacteria</taxon>
        <taxon>Pseudomonadati</taxon>
        <taxon>Pseudomonadota</taxon>
        <taxon>Betaproteobacteria</taxon>
        <taxon>Burkholderiales</taxon>
        <taxon>Burkholderiaceae</taxon>
        <taxon>Paraburkholderia</taxon>
    </lineage>
</organism>
<dbReference type="InterPro" id="IPR000304">
    <property type="entry name" value="Pyrroline-COOH_reductase"/>
</dbReference>
<dbReference type="Pfam" id="PF03807">
    <property type="entry name" value="F420_oxidored"/>
    <property type="match status" value="1"/>
</dbReference>
<dbReference type="InterPro" id="IPR008927">
    <property type="entry name" value="6-PGluconate_DH-like_C_sf"/>
</dbReference>
<keyword evidence="6" id="KW-1185">Reference proteome</keyword>
<sequence>MRLGFIGTGTITRAVVTGLIHVGAPFEHICLSPRNADVGIALAALDPRISVCGTNQQVLDASDVVCLAVVPTIAPEVLGALQFEARHHVVSFIAGVSLAALQRMVGAVDAIVRAVPLPAVAAGMGSTAICPPDEITRRLFAWLGTPVEVSDERKFDALSAVTATMASFYAVLDAQAEWLVQQGIDHDSARAYLGGYCRGLAHETSESGASFSALVAASMTPGGINEQLHNELSVKGTYSHYREALDHVLRRVEGR</sequence>
<feature type="domain" description="Pyrroline-5-carboxylate reductase dimerisation" evidence="4">
    <location>
        <begin position="152"/>
        <end position="251"/>
    </location>
</feature>
<comment type="similarity">
    <text evidence="1">Belongs to the pyrroline-5-carboxylate reductase family.</text>
</comment>
<dbReference type="Gene3D" id="3.40.50.720">
    <property type="entry name" value="NAD(P)-binding Rossmann-like Domain"/>
    <property type="match status" value="1"/>
</dbReference>
<dbReference type="RefSeq" id="WP_179745164.1">
    <property type="nucleotide sequence ID" value="NZ_JACCAS010000002.1"/>
</dbReference>
<gene>
    <name evidence="5" type="ORF">GGD40_004631</name>
</gene>
<reference evidence="5 6" key="1">
    <citation type="submission" date="2020-07" db="EMBL/GenBank/DDBJ databases">
        <title>Exploring microbial biodiversity for novel pathways involved in the catabolism of aromatic compounds derived from lignin.</title>
        <authorList>
            <person name="Elkins J."/>
        </authorList>
    </citation>
    <scope>NUCLEOTIDE SEQUENCE [LARGE SCALE GENOMIC DNA]</scope>
    <source>
        <strain evidence="5 6">H2C3C</strain>
    </source>
</reference>
<dbReference type="SUPFAM" id="SSF48179">
    <property type="entry name" value="6-phosphogluconate dehydrogenase C-terminal domain-like"/>
    <property type="match status" value="1"/>
</dbReference>
<dbReference type="InterPro" id="IPR029036">
    <property type="entry name" value="P5CR_dimer"/>
</dbReference>
<dbReference type="Proteomes" id="UP000540929">
    <property type="component" value="Unassembled WGS sequence"/>
</dbReference>